<comment type="subcellular location">
    <subcellularLocation>
        <location evidence="1">Cell envelope</location>
    </subcellularLocation>
</comment>
<comment type="caution">
    <text evidence="8">The sequence shown here is derived from an EMBL/GenBank/DDBJ whole genome shotgun (WGS) entry which is preliminary data.</text>
</comment>
<dbReference type="InterPro" id="IPR033870">
    <property type="entry name" value="FatB"/>
</dbReference>
<comment type="similarity">
    <text evidence="2">Belongs to the bacterial solute-binding protein 8 family.</text>
</comment>
<dbReference type="PANTHER" id="PTHR30532:SF28">
    <property type="entry name" value="PETROBACTIN-BINDING PROTEIN YCLQ"/>
    <property type="match status" value="1"/>
</dbReference>
<dbReference type="Proteomes" id="UP001595637">
    <property type="component" value="Unassembled WGS sequence"/>
</dbReference>
<name>A0ABV7NB39_9STAP</name>
<evidence type="ECO:0000256" key="3">
    <source>
        <dbReference type="ARBA" id="ARBA00022448"/>
    </source>
</evidence>
<feature type="domain" description="Fe/B12 periplasmic-binding" evidence="7">
    <location>
        <begin position="73"/>
        <end position="343"/>
    </location>
</feature>
<evidence type="ECO:0000313" key="9">
    <source>
        <dbReference type="Proteomes" id="UP001595637"/>
    </source>
</evidence>
<dbReference type="SUPFAM" id="SSF53807">
    <property type="entry name" value="Helical backbone' metal receptor"/>
    <property type="match status" value="1"/>
</dbReference>
<keyword evidence="3" id="KW-0813">Transport</keyword>
<feature type="signal peptide" evidence="6">
    <location>
        <begin position="1"/>
        <end position="22"/>
    </location>
</feature>
<dbReference type="InterPro" id="IPR051313">
    <property type="entry name" value="Bact_iron-sidero_bind"/>
</dbReference>
<feature type="chain" id="PRO_5046005638" evidence="6">
    <location>
        <begin position="23"/>
        <end position="343"/>
    </location>
</feature>
<dbReference type="PANTHER" id="PTHR30532">
    <property type="entry name" value="IRON III DICITRATE-BINDING PERIPLASMIC PROTEIN"/>
    <property type="match status" value="1"/>
</dbReference>
<sequence>MKKFYLLIAVMMVMVIAACSNTEETAESTEAEAEENETVSVENNFMVSNETSDGEESEEEVSETIEVPLNPEKVAVFDYGALSTIQELGEAESVVGLPKGDGGSTLPEELDEFLGEEYENLGGLKDPDFEKIAEVQPDLIMISGRQATDTIIEEFGKAAPDAQVLYVGPSNENYFEEVKHYTQVIGDIFDKSDEAETLIADFDNKIEEVKQMAENTDDTLLFVMANEGELSAHGPGGRYSFIYDELGFTPVDGDIATSRHGQAISYEYINDRNPGIILALDRGSAIGGESASSTVLDNNVIKDVDAIKNDRVVDLNAQLWYLAGGGVVTTIEQLEEIEQAIGQ</sequence>
<dbReference type="Pfam" id="PF01497">
    <property type="entry name" value="Peripla_BP_2"/>
    <property type="match status" value="1"/>
</dbReference>
<gene>
    <name evidence="8" type="ORF">ACFOEO_12680</name>
</gene>
<reference evidence="9" key="1">
    <citation type="journal article" date="2019" name="Int. J. Syst. Evol. Microbiol.">
        <title>The Global Catalogue of Microorganisms (GCM) 10K type strain sequencing project: providing services to taxonomists for standard genome sequencing and annotation.</title>
        <authorList>
            <consortium name="The Broad Institute Genomics Platform"/>
            <consortium name="The Broad Institute Genome Sequencing Center for Infectious Disease"/>
            <person name="Wu L."/>
            <person name="Ma J."/>
        </authorList>
    </citation>
    <scope>NUCLEOTIDE SEQUENCE [LARGE SCALE GENOMIC DNA]</scope>
    <source>
        <strain evidence="9">CCM 7756</strain>
    </source>
</reference>
<dbReference type="Gene3D" id="3.40.50.1980">
    <property type="entry name" value="Nitrogenase molybdenum iron protein domain"/>
    <property type="match status" value="2"/>
</dbReference>
<dbReference type="InterPro" id="IPR002491">
    <property type="entry name" value="ABC_transptr_periplasmic_BD"/>
</dbReference>
<accession>A0ABV7NB39</accession>
<dbReference type="CDD" id="cd01140">
    <property type="entry name" value="FatB"/>
    <property type="match status" value="1"/>
</dbReference>
<evidence type="ECO:0000313" key="8">
    <source>
        <dbReference type="EMBL" id="MFC3389437.1"/>
    </source>
</evidence>
<evidence type="ECO:0000256" key="5">
    <source>
        <dbReference type="SAM" id="Coils"/>
    </source>
</evidence>
<evidence type="ECO:0000256" key="2">
    <source>
        <dbReference type="ARBA" id="ARBA00008814"/>
    </source>
</evidence>
<protein>
    <submittedName>
        <fullName evidence="8">Siderophore ABC transporter substrate-binding protein</fullName>
    </submittedName>
</protein>
<keyword evidence="9" id="KW-1185">Reference proteome</keyword>
<dbReference type="PROSITE" id="PS51257">
    <property type="entry name" value="PROKAR_LIPOPROTEIN"/>
    <property type="match status" value="1"/>
</dbReference>
<evidence type="ECO:0000259" key="7">
    <source>
        <dbReference type="PROSITE" id="PS50983"/>
    </source>
</evidence>
<feature type="coiled-coil region" evidence="5">
    <location>
        <begin position="192"/>
        <end position="219"/>
    </location>
</feature>
<evidence type="ECO:0000256" key="1">
    <source>
        <dbReference type="ARBA" id="ARBA00004196"/>
    </source>
</evidence>
<evidence type="ECO:0000256" key="6">
    <source>
        <dbReference type="SAM" id="SignalP"/>
    </source>
</evidence>
<proteinExistence type="inferred from homology"/>
<keyword evidence="4 6" id="KW-0732">Signal</keyword>
<dbReference type="EMBL" id="JBHRVQ010000001">
    <property type="protein sequence ID" value="MFC3389437.1"/>
    <property type="molecule type" value="Genomic_DNA"/>
</dbReference>
<dbReference type="RefSeq" id="WP_380656597.1">
    <property type="nucleotide sequence ID" value="NZ_JBHRVQ010000001.1"/>
</dbReference>
<evidence type="ECO:0000256" key="4">
    <source>
        <dbReference type="ARBA" id="ARBA00022729"/>
    </source>
</evidence>
<dbReference type="PROSITE" id="PS50983">
    <property type="entry name" value="FE_B12_PBP"/>
    <property type="match status" value="1"/>
</dbReference>
<keyword evidence="5" id="KW-0175">Coiled coil</keyword>
<organism evidence="8 9">
    <name type="scientific">Salinicoccus sesuvii</name>
    <dbReference type="NCBI Taxonomy" id="868281"/>
    <lineage>
        <taxon>Bacteria</taxon>
        <taxon>Bacillati</taxon>
        <taxon>Bacillota</taxon>
        <taxon>Bacilli</taxon>
        <taxon>Bacillales</taxon>
        <taxon>Staphylococcaceae</taxon>
        <taxon>Salinicoccus</taxon>
    </lineage>
</organism>